<feature type="domain" description="SRP54-type proteins GTP-binding" evidence="4">
    <location>
        <begin position="2312"/>
        <end position="2325"/>
    </location>
</feature>
<keyword evidence="2" id="KW-0342">GTP-binding</keyword>
<keyword evidence="1" id="KW-0547">Nucleotide-binding</keyword>
<evidence type="ECO:0000313" key="5">
    <source>
        <dbReference type="EMBL" id="NEN21972.1"/>
    </source>
</evidence>
<dbReference type="NCBIfam" id="TIGR04131">
    <property type="entry name" value="Bac_Flav_CTERM"/>
    <property type="match status" value="1"/>
</dbReference>
<dbReference type="EMBL" id="JAAGVY010000001">
    <property type="protein sequence ID" value="NEN21972.1"/>
    <property type="molecule type" value="Genomic_DNA"/>
</dbReference>
<name>A0A7K3WM58_9FLAO</name>
<evidence type="ECO:0000256" key="2">
    <source>
        <dbReference type="ARBA" id="ARBA00023134"/>
    </source>
</evidence>
<keyword evidence="6" id="KW-1185">Reference proteome</keyword>
<dbReference type="PROSITE" id="PS00300">
    <property type="entry name" value="SRP54"/>
    <property type="match status" value="1"/>
</dbReference>
<evidence type="ECO:0000256" key="1">
    <source>
        <dbReference type="ARBA" id="ARBA00022741"/>
    </source>
</evidence>
<evidence type="ECO:0000313" key="6">
    <source>
        <dbReference type="Proteomes" id="UP000486602"/>
    </source>
</evidence>
<sequence>MNKLKNILPFVYTFIFMWVSNYAMAQAHQVYSWVGGSGSWHNPDSWTVNGTGAAHYPQQGDVAFISTSEPISIWLDQNAFAEALTTAGNGKITFTAKKNGAIEINSSCIISDETVLDRNVKIVVKGKEGYYNYPENLSDQIEFKSKKGYEKFADLPKASGSCPFFTIVSNSTGPTCNGFSNGVASVEVPVDGVGPYTYQWIGGPTTRQWNNVGAGTYTVIIFDVGQGAPCNIDVFINEPGPLTVFSMNASPPLCADVCNGTASPIVIGGNGGYILSWSSGETGLNASMLCPVFTLNIEDQMGCMYDTTYTYPNPPDTIKFTAAITEIDCFGNNNGAIDVSISGGVGSFTPSWTGPNGFTAATEDISNLEPGDYFLQVEDANNCLADTVFTITENLLLTATSSKIDNACGGGSTGSINITPAGGATPYSYVWTGPDGYSDTNQNIGSLASGLYEVTITDAALCTLTLQITIGEPAEINVDFTSGNVLCAGGATGVATASASGGTAGYSYAWTGPASFSANGPGITNLLAGIYSVTITDAALCTYEESIEITQPDSIQASFTVSDITCNNGGDGSIVSAISGGTVPYTTSWTGPAGFTSANQDISSLSSGTYTLTITDGNNCQIIETVDISNPASIAVTATVTSSSCSNGNDGAIDITAAGGTEPYTYAWTGPAGFTSTNEDLTNRPGGSYTVTVTDANLCSASATYIINAPSALSATFTKVNASCFGVSDGSINTNPSGGVAPYSFVWVGPAGFISTDQNITGLLGGSYSVQISDANGCAGFLSVTITQPPKINVTGPITHVTCFGGANGSIDAIVNGGTPGYTYSWSGPNGFSATTQDVTGLVAGTYTLTVTDAIMCSRSRDYVVNQPLEITVNATITDVLCAGDSDGSISVTVSNGVAPYSLAWTGPAGFTSTMPSITGLVGGTYNLTVTDNNSCTVSHQYVVIETVVLTISEDVSDVLCFGDLNGSIDITPQGGAEPYTVSWTGPDGFSSNDISIADLATGDYEITLSDDGGCTITQIITVGSPDALDLTIDIQNITCAGNGDGSLTANLTGGTTPYAFAWSGPDGFSSTQQNILALDSGLYQLTVTDANNCIISGTASITEPAILEMTVEIIQPGCLADDGVLTANVSGGTIAVDYTYSWENGMGIEVGTTASIVNLGPGDYTITVTDDNGCTIQQTIELTRVNFNIIAAVNGVSCFGAADGSVQLSPINGTAPYTYSWIGPDGFTSTNSLIENLATGQYEVNVEDAAGCILNVVYDVDQPNEIGFSAIVLAESCPGEMNGAIDLTITGGTPGFLVTWIGPDGFTANTLDIDDLVSGGYTASVTDVNGCTKDTLIDVTVGDDFAIVLTPTNPICTGELTGSITADAFPSSGAPGVFSFNWTGPNAFSSANQNISNLDAGVYIVSITSENGCTKQDTTELFMPDSILIDLTIVNSNCLQADGSASAVVFGGVGALSVRWLDNVGNEIATGLSVSNLSSGIYTIEVTDDAGCVITQTVAISDSSGSVDGIISAPVCVGNADAAIDVTVVNGAEPFTYEWSDGISVISTDEDISGIAAGTYNVVVTDDNGCTYTASFNISDPAPISVAETISGVSCNGGDGAISLEITNASNPVTVEWTGPSGFTATGINISNLDIGIYDYTITDANFCSTTGSVEILAVDDILASADVENVLCGGESSGSIDLTISGGVSPLSYSWSDGAAVISTIQDIADVPAGNYTVTITDAQNCSIAETIIITENTPIEAVYTIVQPDCAVDNGSISVVLSGGVVSTDYFISWTDPDGNTYPATADLTGLGVGIYIFSGSDDNGCAIDTTITLTNPDADISLTATGLTCPGSNDGSIVLEIADVEEPYTVAWTGPGAFTSDQEDIFDLEPGIYEYTVTGNNGCEYIDMAVVNPADSIQLSGEVFKSCFGQNTGSISLDLNGANQPFEFTWIGPDGYSSTDEDIDNLAPGTYEVTVTDSNLCTVTSDFEITENPEILVDITKTDISCSGDSTGAIDVVVSGGLAPLAISWTGPDGFISTDANLSELIGGEYVLQVSDSSGCVLDSMITIIQPEPITITATVVAAGCSAFGNLGSIELTVSGGTPNYSIAWTGPDGFSSIDFAMIDLEPGLYNYTITDASGCELTGEIMILDVEPIDVEVVSQDILCAGENNGQAFANITGGMEPYEINWTGPAGFTSSELSITDLIAGEYTLSVNDSAGCSFTETIEIIDPAPIAIESEIFDASCNTSPDGSVGITVSGGTEPYTFTWTGSNSFTSTLEDLSGVPSGTYNLILTDNNGCEATTAAEVDFTLEVSVNAGTDTLICESDLPVTFTGTGENVDEFSWLDLDGNLLSDTASLEFFETPGAYTYIFYGTDGFCETQDTIYIQVLANPDADAGIDREVFVEEVFTLGGNPTSATAVSYLWSPNPTESLNITSANPSGYLLESTDFIVVVSDQNGCLGRDTVYVEVLPDVIVTSGFTPNGDGVNDTWVIDNMELFPNNVVNIFNRWGQAVYSQTPYNSGNAWDGTYEGEKLPVGTYYYTIELNDDRFPDPLTGPITIYR</sequence>
<dbReference type="GO" id="GO:0005525">
    <property type="term" value="F:GTP binding"/>
    <property type="evidence" value="ECO:0007669"/>
    <property type="project" value="UniProtKB-KW"/>
</dbReference>
<evidence type="ECO:0000259" key="4">
    <source>
        <dbReference type="PROSITE" id="PS00300"/>
    </source>
</evidence>
<organism evidence="5 6">
    <name type="scientific">Cryomorpha ignava</name>
    <dbReference type="NCBI Taxonomy" id="101383"/>
    <lineage>
        <taxon>Bacteria</taxon>
        <taxon>Pseudomonadati</taxon>
        <taxon>Bacteroidota</taxon>
        <taxon>Flavobacteriia</taxon>
        <taxon>Flavobacteriales</taxon>
        <taxon>Cryomorphaceae</taxon>
        <taxon>Cryomorpha</taxon>
    </lineage>
</organism>
<comment type="caution">
    <text evidence="5">The sequence shown here is derived from an EMBL/GenBank/DDBJ whole genome shotgun (WGS) entry which is preliminary data.</text>
</comment>
<dbReference type="Gene3D" id="2.60.40.10">
    <property type="entry name" value="Immunoglobulins"/>
    <property type="match status" value="13"/>
</dbReference>
<dbReference type="InterPro" id="IPR000897">
    <property type="entry name" value="SRP54_GTPase_dom"/>
</dbReference>
<protein>
    <submittedName>
        <fullName evidence="5">T9SS type B sorting domain-containing protein</fullName>
    </submittedName>
</protein>
<keyword evidence="3" id="KW-0732">Signal</keyword>
<dbReference type="Proteomes" id="UP000486602">
    <property type="component" value="Unassembled WGS sequence"/>
</dbReference>
<reference evidence="5 6" key="1">
    <citation type="submission" date="2020-02" db="EMBL/GenBank/DDBJ databases">
        <title>Out from the shadows clarifying the taxonomy of the family Cryomorphaceae and related taxa by utilizing the GTDB taxonomic framework.</title>
        <authorList>
            <person name="Bowman J.P."/>
        </authorList>
    </citation>
    <scope>NUCLEOTIDE SEQUENCE [LARGE SCALE GENOMIC DNA]</scope>
    <source>
        <strain evidence="5 6">QSSC 1-22</strain>
    </source>
</reference>
<dbReference type="Pfam" id="PF13585">
    <property type="entry name" value="CHU_C"/>
    <property type="match status" value="1"/>
</dbReference>
<accession>A0A7K3WM58</accession>
<dbReference type="Pfam" id="PF13573">
    <property type="entry name" value="SprB"/>
    <property type="match status" value="19"/>
</dbReference>
<proteinExistence type="predicted"/>
<evidence type="ECO:0000256" key="3">
    <source>
        <dbReference type="SAM" id="SignalP"/>
    </source>
</evidence>
<dbReference type="InterPro" id="IPR026341">
    <property type="entry name" value="T9SS_type_B"/>
</dbReference>
<gene>
    <name evidence="5" type="ORF">G3O08_00445</name>
</gene>
<feature type="signal peptide" evidence="3">
    <location>
        <begin position="1"/>
        <end position="25"/>
    </location>
</feature>
<dbReference type="InterPro" id="IPR013783">
    <property type="entry name" value="Ig-like_fold"/>
</dbReference>
<feature type="chain" id="PRO_5029665763" evidence="3">
    <location>
        <begin position="26"/>
        <end position="2545"/>
    </location>
</feature>
<dbReference type="InterPro" id="IPR025667">
    <property type="entry name" value="SprB_repeat"/>
</dbReference>
<dbReference type="GO" id="GO:0006614">
    <property type="term" value="P:SRP-dependent cotranslational protein targeting to membrane"/>
    <property type="evidence" value="ECO:0007669"/>
    <property type="project" value="InterPro"/>
</dbReference>